<organism evidence="1 2">
    <name type="scientific">Eisenbergiella massiliensis</name>
    <dbReference type="NCBI Taxonomy" id="1720294"/>
    <lineage>
        <taxon>Bacteria</taxon>
        <taxon>Bacillati</taxon>
        <taxon>Bacillota</taxon>
        <taxon>Clostridia</taxon>
        <taxon>Lachnospirales</taxon>
        <taxon>Lachnospiraceae</taxon>
        <taxon>Eisenbergiella</taxon>
    </lineage>
</organism>
<dbReference type="PANTHER" id="PTHR48098:SF1">
    <property type="entry name" value="DIACYLGLYCEROL ACYLTRANSFERASE_MYCOLYLTRANSFERASE AG85A"/>
    <property type="match status" value="1"/>
</dbReference>
<evidence type="ECO:0000313" key="2">
    <source>
        <dbReference type="Proteomes" id="UP000260812"/>
    </source>
</evidence>
<dbReference type="GeneID" id="97987513"/>
<dbReference type="PANTHER" id="PTHR48098">
    <property type="entry name" value="ENTEROCHELIN ESTERASE-RELATED"/>
    <property type="match status" value="1"/>
</dbReference>
<proteinExistence type="predicted"/>
<dbReference type="InterPro" id="IPR050583">
    <property type="entry name" value="Mycobacterial_A85_antigen"/>
</dbReference>
<dbReference type="InterPro" id="IPR000801">
    <property type="entry name" value="Esterase-like"/>
</dbReference>
<dbReference type="Pfam" id="PF00756">
    <property type="entry name" value="Esterase"/>
    <property type="match status" value="1"/>
</dbReference>
<dbReference type="EMBL" id="QVLV01000007">
    <property type="protein sequence ID" value="RGE60253.1"/>
    <property type="molecule type" value="Genomic_DNA"/>
</dbReference>
<dbReference type="GO" id="GO:0016747">
    <property type="term" value="F:acyltransferase activity, transferring groups other than amino-acyl groups"/>
    <property type="evidence" value="ECO:0007669"/>
    <property type="project" value="TreeGrafter"/>
</dbReference>
<accession>A0A3E3I4R1</accession>
<dbReference type="RefSeq" id="WP_117544633.1">
    <property type="nucleotide sequence ID" value="NZ_JBKVLI010000002.1"/>
</dbReference>
<sequence length="276" mass="31646">MALVKMNFLSKKLGMQTNVTICLPTFSFTDIMNNNDNVYAAGMKYQVLWLLHGGSGDDSDFVNFSNIVRYADENKIAVVMPADYNAYYSDQREGAKYFSYITDELMNVCQTLYPFSTHKDDNFIGGLSMGSGGAMKCALLRPELYKAALIMSGAGMRLHHIEDQFVRQFIEKVIADEDVSEYKVHNVPEEDLQMTVRAFKIITSGIELPQFYFAWGADDLLIKDIKLGLQMYDKIGLKYFAEQIPGYGHEWDFWDLILKKALKEWLPLKHEIIYPE</sequence>
<keyword evidence="2" id="KW-1185">Reference proteome</keyword>
<evidence type="ECO:0000313" key="1">
    <source>
        <dbReference type="EMBL" id="RGE60253.1"/>
    </source>
</evidence>
<gene>
    <name evidence="1" type="ORF">DXC51_11665</name>
</gene>
<name>A0A3E3I4R1_9FIRM</name>
<dbReference type="Proteomes" id="UP000260812">
    <property type="component" value="Unassembled WGS sequence"/>
</dbReference>
<reference evidence="1" key="1">
    <citation type="submission" date="2018-08" db="EMBL/GenBank/DDBJ databases">
        <title>A genome reference for cultivated species of the human gut microbiota.</title>
        <authorList>
            <person name="Zou Y."/>
            <person name="Xue W."/>
            <person name="Luo G."/>
        </authorList>
    </citation>
    <scope>NUCLEOTIDE SEQUENCE [LARGE SCALE GENOMIC DNA]</scope>
    <source>
        <strain evidence="1">TF05-5AC</strain>
    </source>
</reference>
<dbReference type="AlphaFoldDB" id="A0A3E3I4R1"/>
<dbReference type="InterPro" id="IPR029058">
    <property type="entry name" value="AB_hydrolase_fold"/>
</dbReference>
<protein>
    <recommendedName>
        <fullName evidence="3">Esterase family protein</fullName>
    </recommendedName>
</protein>
<dbReference type="SUPFAM" id="SSF53474">
    <property type="entry name" value="alpha/beta-Hydrolases"/>
    <property type="match status" value="1"/>
</dbReference>
<dbReference type="Gene3D" id="3.40.50.1820">
    <property type="entry name" value="alpha/beta hydrolase"/>
    <property type="match status" value="1"/>
</dbReference>
<comment type="caution">
    <text evidence="1">The sequence shown here is derived from an EMBL/GenBank/DDBJ whole genome shotgun (WGS) entry which is preliminary data.</text>
</comment>
<evidence type="ECO:0008006" key="3">
    <source>
        <dbReference type="Google" id="ProtNLM"/>
    </source>
</evidence>